<keyword evidence="3" id="KW-1185">Reference proteome</keyword>
<dbReference type="EMBL" id="ASPP01005874">
    <property type="protein sequence ID" value="ETO29730.1"/>
    <property type="molecule type" value="Genomic_DNA"/>
</dbReference>
<name>X6NTV4_RETFI</name>
<feature type="domain" description="BRO1" evidence="1">
    <location>
        <begin position="1"/>
        <end position="157"/>
    </location>
</feature>
<dbReference type="Pfam" id="PF03097">
    <property type="entry name" value="BRO1"/>
    <property type="match status" value="1"/>
</dbReference>
<dbReference type="Gene3D" id="1.25.40.280">
    <property type="entry name" value="alix/aip1 like domains"/>
    <property type="match status" value="1"/>
</dbReference>
<accession>X6NTV4</accession>
<dbReference type="PROSITE" id="PS51180">
    <property type="entry name" value="BRO1"/>
    <property type="match status" value="1"/>
</dbReference>
<feature type="non-terminal residue" evidence="2">
    <location>
        <position position="157"/>
    </location>
</feature>
<dbReference type="Proteomes" id="UP000023152">
    <property type="component" value="Unassembled WGS sequence"/>
</dbReference>
<dbReference type="InterPro" id="IPR038499">
    <property type="entry name" value="BRO1_sf"/>
</dbReference>
<sequence>MNVLIVVDFETAEKALRKKASAGLLSRLAMGTALLFEKAHQMITVNDELRTWLSKSVYSYEDHMSFQTKLFKATAEYWQSQVAVQSKVLGCYGEEVARLSIASKYLAAAARLSKKVVFSLEDARKTLADKFVLPMLQQASKDNQIIYFEVTLQTNIY</sequence>
<evidence type="ECO:0000313" key="3">
    <source>
        <dbReference type="Proteomes" id="UP000023152"/>
    </source>
</evidence>
<reference evidence="2 3" key="1">
    <citation type="journal article" date="2013" name="Curr. Biol.">
        <title>The Genome of the Foraminiferan Reticulomyxa filosa.</title>
        <authorList>
            <person name="Glockner G."/>
            <person name="Hulsmann N."/>
            <person name="Schleicher M."/>
            <person name="Noegel A.A."/>
            <person name="Eichinger L."/>
            <person name="Gallinger C."/>
            <person name="Pawlowski J."/>
            <person name="Sierra R."/>
            <person name="Euteneuer U."/>
            <person name="Pillet L."/>
            <person name="Moustafa A."/>
            <person name="Platzer M."/>
            <person name="Groth M."/>
            <person name="Szafranski K."/>
            <person name="Schliwa M."/>
        </authorList>
    </citation>
    <scope>NUCLEOTIDE SEQUENCE [LARGE SCALE GENOMIC DNA]</scope>
</reference>
<comment type="caution">
    <text evidence="2">The sequence shown here is derived from an EMBL/GenBank/DDBJ whole genome shotgun (WGS) entry which is preliminary data.</text>
</comment>
<proteinExistence type="predicted"/>
<dbReference type="OrthoDB" id="64867at2759"/>
<gene>
    <name evidence="2" type="ORF">RFI_07390</name>
</gene>
<evidence type="ECO:0000313" key="2">
    <source>
        <dbReference type="EMBL" id="ETO29730.1"/>
    </source>
</evidence>
<dbReference type="InterPro" id="IPR004328">
    <property type="entry name" value="BRO1_dom"/>
</dbReference>
<dbReference type="AlphaFoldDB" id="X6NTV4"/>
<protein>
    <recommendedName>
        <fullName evidence="1">BRO1 domain-containing protein</fullName>
    </recommendedName>
</protein>
<organism evidence="2 3">
    <name type="scientific">Reticulomyxa filosa</name>
    <dbReference type="NCBI Taxonomy" id="46433"/>
    <lineage>
        <taxon>Eukaryota</taxon>
        <taxon>Sar</taxon>
        <taxon>Rhizaria</taxon>
        <taxon>Retaria</taxon>
        <taxon>Foraminifera</taxon>
        <taxon>Monothalamids</taxon>
        <taxon>Reticulomyxidae</taxon>
        <taxon>Reticulomyxa</taxon>
    </lineage>
</organism>
<evidence type="ECO:0000259" key="1">
    <source>
        <dbReference type="PROSITE" id="PS51180"/>
    </source>
</evidence>